<reference evidence="1" key="1">
    <citation type="submission" date="2021-04" db="EMBL/GenBank/DDBJ databases">
        <title>Draft Genome Sequence of Pandoravirus japonicus, Isolated from the Sabaishi River of Niigata, Japan.</title>
        <authorList>
            <person name="Hosokawa N."/>
            <person name="Takahashi H."/>
            <person name="Aoki K."/>
            <person name="Takemura M."/>
        </authorList>
    </citation>
    <scope>NUCLEOTIDE SEQUENCE</scope>
</reference>
<evidence type="ECO:0000313" key="2">
    <source>
        <dbReference type="Proteomes" id="UP001253637"/>
    </source>
</evidence>
<organism evidence="1 2">
    <name type="scientific">Pandoravirus japonicus</name>
    <dbReference type="NCBI Taxonomy" id="2823154"/>
    <lineage>
        <taxon>Viruses</taxon>
        <taxon>Pandoravirus</taxon>
    </lineage>
</organism>
<accession>A0A811BPB5</accession>
<dbReference type="Proteomes" id="UP001253637">
    <property type="component" value="Segment"/>
</dbReference>
<evidence type="ECO:0000313" key="1">
    <source>
        <dbReference type="EMBL" id="BCU03964.1"/>
    </source>
</evidence>
<dbReference type="EMBL" id="LC625835">
    <property type="protein sequence ID" value="BCU03964.1"/>
    <property type="molecule type" value="Genomic_DNA"/>
</dbReference>
<name>A0A811BPB5_9VIRU</name>
<proteinExistence type="predicted"/>
<protein>
    <submittedName>
        <fullName evidence="1">Uncharacterized protein</fullName>
    </submittedName>
</protein>
<sequence length="79" mass="9072">MKGKWSLCAIFVLKTQEKTRHFRVGADSVLQSRWSRLSPALQKTSRLCLAVFPCTIFAQLWRAACGPCAQYHTRHPPRK</sequence>